<proteinExistence type="inferred from homology"/>
<dbReference type="InterPro" id="IPR022634">
    <property type="entry name" value="DNA_polIII_beta_N"/>
</dbReference>
<evidence type="ECO:0000256" key="7">
    <source>
        <dbReference type="ARBA" id="ARBA00022932"/>
    </source>
</evidence>
<evidence type="ECO:0000259" key="10">
    <source>
        <dbReference type="Pfam" id="PF02767"/>
    </source>
</evidence>
<evidence type="ECO:0000256" key="1">
    <source>
        <dbReference type="ARBA" id="ARBA00004496"/>
    </source>
</evidence>
<comment type="subcellular location">
    <subcellularLocation>
        <location evidence="1">Cytoplasm</location>
    </subcellularLocation>
</comment>
<dbReference type="Gene3D" id="3.10.150.10">
    <property type="entry name" value="DNA Polymerase III, subunit A, domain 2"/>
    <property type="match status" value="3"/>
</dbReference>
<evidence type="ECO:0000259" key="11">
    <source>
        <dbReference type="Pfam" id="PF02768"/>
    </source>
</evidence>
<dbReference type="NCBIfam" id="TIGR00663">
    <property type="entry name" value="dnan"/>
    <property type="match status" value="1"/>
</dbReference>
<dbReference type="Pfam" id="PF00712">
    <property type="entry name" value="DNA_pol3_beta"/>
    <property type="match status" value="1"/>
</dbReference>
<accession>A0ABQ2E1K9</accession>
<dbReference type="Proteomes" id="UP000660265">
    <property type="component" value="Unassembled WGS sequence"/>
</dbReference>
<feature type="domain" description="DNA polymerase III beta sliding clamp N-terminal" evidence="9">
    <location>
        <begin position="1"/>
        <end position="118"/>
    </location>
</feature>
<gene>
    <name evidence="12" type="ORF">GCM10011583_18520</name>
</gene>
<dbReference type="RefSeq" id="WP_189106878.1">
    <property type="nucleotide sequence ID" value="NZ_BMMV01000005.1"/>
</dbReference>
<evidence type="ECO:0000259" key="9">
    <source>
        <dbReference type="Pfam" id="PF00712"/>
    </source>
</evidence>
<evidence type="ECO:0000313" key="13">
    <source>
        <dbReference type="Proteomes" id="UP000660265"/>
    </source>
</evidence>
<dbReference type="InterPro" id="IPR022635">
    <property type="entry name" value="DNA_polIII_beta_C"/>
</dbReference>
<keyword evidence="13" id="KW-1185">Reference proteome</keyword>
<comment type="similarity">
    <text evidence="2">Belongs to the beta sliding clamp family.</text>
</comment>
<keyword evidence="8" id="KW-0238">DNA-binding</keyword>
<feature type="domain" description="DNA polymerase III beta sliding clamp C-terminal" evidence="11">
    <location>
        <begin position="255"/>
        <end position="366"/>
    </location>
</feature>
<dbReference type="Pfam" id="PF02767">
    <property type="entry name" value="DNA_pol3_beta_2"/>
    <property type="match status" value="1"/>
</dbReference>
<keyword evidence="5" id="KW-0548">Nucleotidyltransferase</keyword>
<protein>
    <submittedName>
        <fullName evidence="12">DNA polymerase III subunit beta</fullName>
    </submittedName>
</protein>
<evidence type="ECO:0000256" key="3">
    <source>
        <dbReference type="ARBA" id="ARBA00022490"/>
    </source>
</evidence>
<dbReference type="PANTHER" id="PTHR30478:SF0">
    <property type="entry name" value="BETA SLIDING CLAMP"/>
    <property type="match status" value="1"/>
</dbReference>
<reference evidence="13" key="1">
    <citation type="journal article" date="2019" name="Int. J. Syst. Evol. Microbiol.">
        <title>The Global Catalogue of Microorganisms (GCM) 10K type strain sequencing project: providing services to taxonomists for standard genome sequencing and annotation.</title>
        <authorList>
            <consortium name="The Broad Institute Genomics Platform"/>
            <consortium name="The Broad Institute Genome Sequencing Center for Infectious Disease"/>
            <person name="Wu L."/>
            <person name="Ma J."/>
        </authorList>
    </citation>
    <scope>NUCLEOTIDE SEQUENCE [LARGE SCALE GENOMIC DNA]</scope>
    <source>
        <strain evidence="13">CGMCC 4.7275</strain>
    </source>
</reference>
<evidence type="ECO:0000256" key="5">
    <source>
        <dbReference type="ARBA" id="ARBA00022695"/>
    </source>
</evidence>
<evidence type="ECO:0000256" key="4">
    <source>
        <dbReference type="ARBA" id="ARBA00022679"/>
    </source>
</evidence>
<evidence type="ECO:0000256" key="2">
    <source>
        <dbReference type="ARBA" id="ARBA00010752"/>
    </source>
</evidence>
<keyword evidence="4" id="KW-0808">Transferase</keyword>
<evidence type="ECO:0000313" key="12">
    <source>
        <dbReference type="EMBL" id="GGJ87283.1"/>
    </source>
</evidence>
<feature type="domain" description="DNA polymerase III beta sliding clamp central" evidence="10">
    <location>
        <begin position="127"/>
        <end position="245"/>
    </location>
</feature>
<dbReference type="SMART" id="SM00480">
    <property type="entry name" value="POL3Bc"/>
    <property type="match status" value="1"/>
</dbReference>
<dbReference type="CDD" id="cd00140">
    <property type="entry name" value="beta_clamp"/>
    <property type="match status" value="1"/>
</dbReference>
<keyword evidence="3" id="KW-0963">Cytoplasm</keyword>
<comment type="caution">
    <text evidence="12">The sequence shown here is derived from an EMBL/GenBank/DDBJ whole genome shotgun (WGS) entry which is preliminary data.</text>
</comment>
<keyword evidence="7" id="KW-0239">DNA-directed DNA polymerase</keyword>
<evidence type="ECO:0000256" key="8">
    <source>
        <dbReference type="ARBA" id="ARBA00023125"/>
    </source>
</evidence>
<dbReference type="SUPFAM" id="SSF55979">
    <property type="entry name" value="DNA clamp"/>
    <property type="match status" value="3"/>
</dbReference>
<dbReference type="InterPro" id="IPR001001">
    <property type="entry name" value="DNA_polIII_beta"/>
</dbReference>
<dbReference type="PANTHER" id="PTHR30478">
    <property type="entry name" value="DNA POLYMERASE III SUBUNIT BETA"/>
    <property type="match status" value="1"/>
</dbReference>
<organism evidence="12 13">
    <name type="scientific">Streptomyces camponoticapitis</name>
    <dbReference type="NCBI Taxonomy" id="1616125"/>
    <lineage>
        <taxon>Bacteria</taxon>
        <taxon>Bacillati</taxon>
        <taxon>Actinomycetota</taxon>
        <taxon>Actinomycetes</taxon>
        <taxon>Kitasatosporales</taxon>
        <taxon>Streptomycetaceae</taxon>
        <taxon>Streptomyces</taxon>
    </lineage>
</organism>
<name>A0ABQ2E1K9_9ACTN</name>
<sequence length="374" mass="39343">MRVTLPQQELAEAAKWAARQLPTKPLNPVFVGLLLAAAGDQVTLSAFDGETSIHATLDADVAEAGSVVLSARLFADITGSLGKTDVTIAADDTDAQVETRSARFDLAALPLADYPTLPVAPATTGSVDGAELATAVAKVKAAVARTGEGSFAGMTGIRLKVVGDRLELTATDRYRIARHTIPWQAADGGSDAMAVVPGHVMVANAKAFAGRTVHLALPAGGAGTVGFDTGRRRVTTMLIEPGLFPHKLDGLNRTSQATALFDTEDLTHAIKQVTTVNDGDKPIWIAFDGRQGSVRARDTGSAQVRFDADFEGDLDDIDAAFNSQWLLDGLDGLTGRIAFEVNTPQTPAVLHDPDDDTYSYLVIPIRDPHKAAAP</sequence>
<dbReference type="InterPro" id="IPR046938">
    <property type="entry name" value="DNA_clamp_sf"/>
</dbReference>
<dbReference type="Pfam" id="PF02768">
    <property type="entry name" value="DNA_pol3_beta_3"/>
    <property type="match status" value="1"/>
</dbReference>
<keyword evidence="6" id="KW-0235">DNA replication</keyword>
<evidence type="ECO:0000256" key="6">
    <source>
        <dbReference type="ARBA" id="ARBA00022705"/>
    </source>
</evidence>
<dbReference type="EMBL" id="BMMV01000005">
    <property type="protein sequence ID" value="GGJ87283.1"/>
    <property type="molecule type" value="Genomic_DNA"/>
</dbReference>
<dbReference type="InterPro" id="IPR022637">
    <property type="entry name" value="DNA_polIII_beta_cen"/>
</dbReference>